<gene>
    <name evidence="1" type="ORF">H0485_18715</name>
</gene>
<reference evidence="1 2" key="1">
    <citation type="submission" date="2020-07" db="EMBL/GenBank/DDBJ databases">
        <title>Pseudogemmobacter sp. nov., isolated from poultry manure in Taiwan.</title>
        <authorList>
            <person name="Lin S.-Y."/>
            <person name="Tang Y.-S."/>
            <person name="Young C.-C."/>
        </authorList>
    </citation>
    <scope>NUCLEOTIDE SEQUENCE [LARGE SCALE GENOMIC DNA]</scope>
    <source>
        <strain evidence="1 2">CC-YST710</strain>
    </source>
</reference>
<proteinExistence type="predicted"/>
<keyword evidence="2" id="KW-1185">Reference proteome</keyword>
<organism evidence="1 2">
    <name type="scientific">Pseudogemmobacter faecipullorum</name>
    <dbReference type="NCBI Taxonomy" id="2755041"/>
    <lineage>
        <taxon>Bacteria</taxon>
        <taxon>Pseudomonadati</taxon>
        <taxon>Pseudomonadota</taxon>
        <taxon>Alphaproteobacteria</taxon>
        <taxon>Rhodobacterales</taxon>
        <taxon>Paracoccaceae</taxon>
        <taxon>Pseudogemmobacter</taxon>
    </lineage>
</organism>
<evidence type="ECO:0000313" key="2">
    <source>
        <dbReference type="Proteomes" id="UP001198571"/>
    </source>
</evidence>
<evidence type="ECO:0008006" key="3">
    <source>
        <dbReference type="Google" id="ProtNLM"/>
    </source>
</evidence>
<accession>A0ABS8CRJ8</accession>
<protein>
    <recommendedName>
        <fullName evidence="3">N-acylglucosamine 2-epimerase</fullName>
    </recommendedName>
</protein>
<evidence type="ECO:0000313" key="1">
    <source>
        <dbReference type="EMBL" id="MCB5412022.1"/>
    </source>
</evidence>
<dbReference type="RefSeq" id="WP_226937453.1">
    <property type="nucleotide sequence ID" value="NZ_JACDXX010000026.1"/>
</dbReference>
<comment type="caution">
    <text evidence="1">The sequence shown here is derived from an EMBL/GenBank/DDBJ whole genome shotgun (WGS) entry which is preliminary data.</text>
</comment>
<dbReference type="EMBL" id="JACDXX010000026">
    <property type="protein sequence ID" value="MCB5412022.1"/>
    <property type="molecule type" value="Genomic_DNA"/>
</dbReference>
<dbReference type="InterPro" id="IPR008930">
    <property type="entry name" value="Terpenoid_cyclase/PrenylTrfase"/>
</dbReference>
<dbReference type="SUPFAM" id="SSF48239">
    <property type="entry name" value="Terpenoid cyclases/Protein prenyltransferases"/>
    <property type="match status" value="1"/>
</dbReference>
<dbReference type="Proteomes" id="UP001198571">
    <property type="component" value="Unassembled WGS sequence"/>
</dbReference>
<sequence length="553" mass="62484">MPQVEAFLARTPQQILQAWAGVADPLSDRTAGPCWIALRQGGRVLASGWQDSGSLSMDLSHARAALATGETPDLIELCLTHGWQDVPAEELVRRFANSSRGLRGLEIRHGATLLRIAPSTTIACNRAPLRELERLAQRARLSIEDFARAAKFRSFAADQILILPGEDRCIRLWRGGSIVAPAETGAPMLRETISGLSSWMMASLQDDGRMTYKYWPSRGREASSNNTIRQFMATVALGRIARRSADPGEAGAACRNLAYNMHRFYLDHDGFGTIIYEGKAKLGAMALAALAVLEFREAGLLQPGEYGREYEALIRGIMHLWQQSGEFHTFLLPRERNDNQNFYPGEALLFLAALHRQTRDPALAARFMTSFRWYREWHRANPNPAFVPWHAQAYVMFHEDQPEPELADFIFERCDWLLEMQQWGGRLPEDFQGRFYNPAHPEYGPPHASSTGVYMEGLADAWRLALRLGDETRAARYAEALRRGLRAVRQLQYRDRQADAWYVSRPEKVMGGMRTETYNNEIRVDNVQHCLMALLKLDAEPGFPWRAAGNLPV</sequence>
<name>A0ABS8CRJ8_9RHOB</name>